<dbReference type="OrthoDB" id="2414644at2"/>
<dbReference type="AlphaFoldDB" id="A0A0H2VJ25"/>
<evidence type="ECO:0000313" key="4">
    <source>
        <dbReference type="Proteomes" id="UP000001411"/>
    </source>
</evidence>
<evidence type="ECO:0008006" key="5">
    <source>
        <dbReference type="Google" id="ProtNLM"/>
    </source>
</evidence>
<dbReference type="RefSeq" id="WP_011117513.1">
    <property type="nucleotide sequence ID" value="NC_005004.1"/>
</dbReference>
<dbReference type="EMBL" id="AE015934">
    <property type="protein sequence ID" value="AAO06199.1"/>
    <property type="molecule type" value="Genomic_DNA"/>
</dbReference>
<dbReference type="PATRIC" id="fig|176280.10.peg.2390"/>
<accession>A0A0H2VJ25</accession>
<proteinExistence type="predicted"/>
<reference evidence="3 4" key="1">
    <citation type="journal article" date="2003" name="Mol. Microbiol.">
        <title>Genome-based analysis of virulence genes in a non-biofilm-forming Staphylococcus epidermidis strain (ATCC 12228).</title>
        <authorList>
            <person name="Zhang Y.Q."/>
            <person name="Ren S.X."/>
            <person name="Li H.L."/>
            <person name="Wang Y.X."/>
            <person name="Fu G."/>
            <person name="Yang J."/>
            <person name="Qin Z.Q."/>
            <person name="Miao Y.G."/>
            <person name="Wang W.Y."/>
            <person name="Chen R.S."/>
            <person name="Shen Y."/>
            <person name="Chen Z."/>
            <person name="Yuan Z.H."/>
            <person name="Zhao G.P."/>
            <person name="Qu D."/>
            <person name="Danchin A."/>
            <person name="Wen Y.M."/>
        </authorList>
    </citation>
    <scope>NUCLEOTIDE SEQUENCE [LARGE SCALE GENOMIC DNA]</scope>
    <source>
        <strain evidence="4">ATCC 12228 / FDA PCI 1200</strain>
        <plasmid evidence="3 4">pSE-12228-05</plasmid>
    </source>
</reference>
<organism evidence="3 4">
    <name type="scientific">Staphylococcus epidermidis (strain ATCC 12228 / FDA PCI 1200)</name>
    <dbReference type="NCBI Taxonomy" id="176280"/>
    <lineage>
        <taxon>Bacteria</taxon>
        <taxon>Bacillati</taxon>
        <taxon>Bacillota</taxon>
        <taxon>Bacilli</taxon>
        <taxon>Bacillales</taxon>
        <taxon>Staphylococcaceae</taxon>
        <taxon>Staphylococcus</taxon>
    </lineage>
</organism>
<geneLocation type="plasmid" evidence="3 4">
    <name>pSE-12228-05</name>
</geneLocation>
<dbReference type="PROSITE" id="PS51257">
    <property type="entry name" value="PROKAR_LIPOPROTEIN"/>
    <property type="match status" value="1"/>
</dbReference>
<sequence>MKKWIYLLTCISLLLAGCSFNKHTNEKTKQPSAQTTQRDHDQKHMNQTHFSDYIQSNKNHIFYELNTTQMSSTPLPIKGSGSIKNGFSINNNDDQELFKEMELKNVIATKNGQTRHFNIDLREDESYTFDNFSKYNESEVLKKVEHIEHNLLEDLNTEKPSTYVDPIQILMTQDNQNKGINISFDHQHTLSQMKEDLKTAPFNHAIDYNTSIKPFKYHGKYFAGLAKITYHSTSEGYILQKLLITEVKDDHTMITIDNDKDFDDAHTMSYEATENGQDKKEKEDKDIDHL</sequence>
<dbReference type="Proteomes" id="UP000001411">
    <property type="component" value="Plasmid pSE-12228-05"/>
</dbReference>
<feature type="compositionally biased region" description="Basic and acidic residues" evidence="1">
    <location>
        <begin position="276"/>
        <end position="290"/>
    </location>
</feature>
<dbReference type="KEGG" id="sep:SE_p519"/>
<feature type="chain" id="PRO_5030007311" description="Lipoprotein" evidence="2">
    <location>
        <begin position="22"/>
        <end position="290"/>
    </location>
</feature>
<keyword evidence="2" id="KW-0732">Signal</keyword>
<feature type="signal peptide" evidence="2">
    <location>
        <begin position="1"/>
        <end position="21"/>
    </location>
</feature>
<dbReference type="HOGENOM" id="CLU_959461_0_0_9"/>
<protein>
    <recommendedName>
        <fullName evidence="5">Lipoprotein</fullName>
    </recommendedName>
</protein>
<name>A0A0H2VJ25_STAES</name>
<feature type="region of interest" description="Disordered" evidence="1">
    <location>
        <begin position="24"/>
        <end position="43"/>
    </location>
</feature>
<keyword evidence="3" id="KW-0614">Plasmid</keyword>
<evidence type="ECO:0000313" key="3">
    <source>
        <dbReference type="EMBL" id="AAO06199.1"/>
    </source>
</evidence>
<evidence type="ECO:0000256" key="2">
    <source>
        <dbReference type="SAM" id="SignalP"/>
    </source>
</evidence>
<feature type="region of interest" description="Disordered" evidence="1">
    <location>
        <begin position="268"/>
        <end position="290"/>
    </location>
</feature>
<gene>
    <name evidence="3" type="ordered locus">SE_p519</name>
</gene>
<evidence type="ECO:0000256" key="1">
    <source>
        <dbReference type="SAM" id="MobiDB-lite"/>
    </source>
</evidence>